<evidence type="ECO:0000313" key="2">
    <source>
        <dbReference type="Proteomes" id="UP000838878"/>
    </source>
</evidence>
<sequence length="201" mass="23584">MNISEIKSYEEQAVDTIVSVLNRAKETLGERQTLKQLANATKHKLNNTLASIWFVPSRDVLTPPVKVPLTALENPLVISSEHLIRNSIEKKWRLTDTFMYYLKYMDSSKDECSRYYYFEAVFSQPTAAYPIPQATASVFFRVEDKLIEPPEVRGVPMMTFRVEGHRWDHDVRYVLLIPDWILAVIQMKIKLFRRIEELRLF</sequence>
<proteinExistence type="predicted"/>
<name>A0A8J9W2B5_9NEOP</name>
<gene>
    <name evidence="1" type="ORF">BINO364_LOCUS9940</name>
</gene>
<reference evidence="1" key="1">
    <citation type="submission" date="2021-12" db="EMBL/GenBank/DDBJ databases">
        <authorList>
            <person name="Martin H S."/>
        </authorList>
    </citation>
    <scope>NUCLEOTIDE SEQUENCE</scope>
</reference>
<feature type="non-terminal residue" evidence="1">
    <location>
        <position position="201"/>
    </location>
</feature>
<dbReference type="InterPro" id="IPR053084">
    <property type="entry name" value="AKAP"/>
</dbReference>
<dbReference type="PANTHER" id="PTHR35075">
    <property type="entry name" value="A-KINASE ANCHOR PROTEIN 14"/>
    <property type="match status" value="1"/>
</dbReference>
<dbReference type="Proteomes" id="UP000838878">
    <property type="component" value="Chromosome 4"/>
</dbReference>
<accession>A0A8J9W2B5</accession>
<protein>
    <recommendedName>
        <fullName evidence="3">A-kinase anchor protein 14</fullName>
    </recommendedName>
</protein>
<dbReference type="GO" id="GO:0005952">
    <property type="term" value="C:cAMP-dependent protein kinase complex"/>
    <property type="evidence" value="ECO:0007669"/>
    <property type="project" value="TreeGrafter"/>
</dbReference>
<evidence type="ECO:0000313" key="1">
    <source>
        <dbReference type="EMBL" id="CAH0724197.1"/>
    </source>
</evidence>
<evidence type="ECO:0008006" key="3">
    <source>
        <dbReference type="Google" id="ProtNLM"/>
    </source>
</evidence>
<organism evidence="1 2">
    <name type="scientific">Brenthis ino</name>
    <name type="common">lesser marbled fritillary</name>
    <dbReference type="NCBI Taxonomy" id="405034"/>
    <lineage>
        <taxon>Eukaryota</taxon>
        <taxon>Metazoa</taxon>
        <taxon>Ecdysozoa</taxon>
        <taxon>Arthropoda</taxon>
        <taxon>Hexapoda</taxon>
        <taxon>Insecta</taxon>
        <taxon>Pterygota</taxon>
        <taxon>Neoptera</taxon>
        <taxon>Endopterygota</taxon>
        <taxon>Lepidoptera</taxon>
        <taxon>Glossata</taxon>
        <taxon>Ditrysia</taxon>
        <taxon>Papilionoidea</taxon>
        <taxon>Nymphalidae</taxon>
        <taxon>Heliconiinae</taxon>
        <taxon>Argynnini</taxon>
        <taxon>Brenthis</taxon>
    </lineage>
</organism>
<dbReference type="InterPro" id="IPR025663">
    <property type="entry name" value="AKAP_28"/>
</dbReference>
<dbReference type="OrthoDB" id="2148342at2759"/>
<dbReference type="GO" id="GO:0034237">
    <property type="term" value="F:protein kinase A regulatory subunit binding"/>
    <property type="evidence" value="ECO:0007669"/>
    <property type="project" value="TreeGrafter"/>
</dbReference>
<keyword evidence="2" id="KW-1185">Reference proteome</keyword>
<dbReference type="AlphaFoldDB" id="A0A8J9W2B5"/>
<dbReference type="PANTHER" id="PTHR35075:SF1">
    <property type="entry name" value="A-KINASE ANCHOR PROTEIN 14"/>
    <property type="match status" value="1"/>
</dbReference>
<dbReference type="Pfam" id="PF14469">
    <property type="entry name" value="AKAP28"/>
    <property type="match status" value="1"/>
</dbReference>
<dbReference type="EMBL" id="OV170224">
    <property type="protein sequence ID" value="CAH0724197.1"/>
    <property type="molecule type" value="Genomic_DNA"/>
</dbReference>